<gene>
    <name evidence="1" type="ORF">SAMN06295937_104011</name>
</gene>
<dbReference type="EMBL" id="FUYP01000040">
    <property type="protein sequence ID" value="SKB97479.1"/>
    <property type="molecule type" value="Genomic_DNA"/>
</dbReference>
<name>A0A1T5FMS8_9SPHN</name>
<organism evidence="1 2">
    <name type="scientific">Sphingopyxis flava</name>
    <dbReference type="NCBI Taxonomy" id="1507287"/>
    <lineage>
        <taxon>Bacteria</taxon>
        <taxon>Pseudomonadati</taxon>
        <taxon>Pseudomonadota</taxon>
        <taxon>Alphaproteobacteria</taxon>
        <taxon>Sphingomonadales</taxon>
        <taxon>Sphingomonadaceae</taxon>
        <taxon>Sphingopyxis</taxon>
    </lineage>
</organism>
<dbReference type="AlphaFoldDB" id="A0A1T5FMS8"/>
<protein>
    <submittedName>
        <fullName evidence="1">Alpha-ribazole phosphatase</fullName>
    </submittedName>
</protein>
<dbReference type="Gene3D" id="3.40.50.1240">
    <property type="entry name" value="Phosphoglycerate mutase-like"/>
    <property type="match status" value="1"/>
</dbReference>
<dbReference type="Proteomes" id="UP000190044">
    <property type="component" value="Unassembled WGS sequence"/>
</dbReference>
<dbReference type="OrthoDB" id="5449373at2"/>
<dbReference type="CDD" id="cd07067">
    <property type="entry name" value="HP_PGM_like"/>
    <property type="match status" value="1"/>
</dbReference>
<proteinExistence type="predicted"/>
<dbReference type="Pfam" id="PF00300">
    <property type="entry name" value="His_Phos_1"/>
    <property type="match status" value="1"/>
</dbReference>
<accession>A0A1T5FMS8</accession>
<sequence>MTGFALHLLRHGAPERPGLLLGRTDSAPTMEGIAACVAQARTVGAERLIASDLRRCRLAGEAIGAALGRPLAVDPRWREIDFGAWDGRAAEEMDREAMARFWDDPDANPPPGGERWSALVARVSRAVAALEPAPTLIVTHGGAIRAALHILCGFEQRPIWSFHLPYGVLVSLRLWPGDAPVAQITALRP</sequence>
<keyword evidence="2" id="KW-1185">Reference proteome</keyword>
<dbReference type="InterPro" id="IPR029033">
    <property type="entry name" value="His_PPase_superfam"/>
</dbReference>
<evidence type="ECO:0000313" key="1">
    <source>
        <dbReference type="EMBL" id="SKB97479.1"/>
    </source>
</evidence>
<dbReference type="RefSeq" id="WP_079640046.1">
    <property type="nucleotide sequence ID" value="NZ_FUYP01000040.1"/>
</dbReference>
<dbReference type="SUPFAM" id="SSF53254">
    <property type="entry name" value="Phosphoglycerate mutase-like"/>
    <property type="match status" value="1"/>
</dbReference>
<reference evidence="2" key="1">
    <citation type="submission" date="2017-02" db="EMBL/GenBank/DDBJ databases">
        <authorList>
            <person name="Varghese N."/>
            <person name="Submissions S."/>
        </authorList>
    </citation>
    <scope>NUCLEOTIDE SEQUENCE [LARGE SCALE GENOMIC DNA]</scope>
    <source>
        <strain evidence="2">R11H</strain>
    </source>
</reference>
<evidence type="ECO:0000313" key="2">
    <source>
        <dbReference type="Proteomes" id="UP000190044"/>
    </source>
</evidence>
<dbReference type="InterPro" id="IPR013078">
    <property type="entry name" value="His_Pase_superF_clade-1"/>
</dbReference>
<dbReference type="SMART" id="SM00855">
    <property type="entry name" value="PGAM"/>
    <property type="match status" value="1"/>
</dbReference>